<organism evidence="7 8">
    <name type="scientific">Thecamonas trahens ATCC 50062</name>
    <dbReference type="NCBI Taxonomy" id="461836"/>
    <lineage>
        <taxon>Eukaryota</taxon>
        <taxon>Apusozoa</taxon>
        <taxon>Apusomonadida</taxon>
        <taxon>Apusomonadidae</taxon>
        <taxon>Thecamonas</taxon>
    </lineage>
</organism>
<dbReference type="AlphaFoldDB" id="A0A0L0D3B5"/>
<comment type="pathway">
    <text evidence="5">Pheromone biosynthesis.</text>
</comment>
<evidence type="ECO:0000256" key="6">
    <source>
        <dbReference type="RuleBase" id="RU004466"/>
    </source>
</evidence>
<dbReference type="STRING" id="461836.A0A0L0D3B5"/>
<protein>
    <submittedName>
        <fullName evidence="7">Farnesyl diphosphate synthase</fullName>
    </submittedName>
</protein>
<dbReference type="GO" id="GO:0005737">
    <property type="term" value="C:cytoplasm"/>
    <property type="evidence" value="ECO:0007669"/>
    <property type="project" value="TreeGrafter"/>
</dbReference>
<dbReference type="GO" id="GO:0004337">
    <property type="term" value="F:(2E,6E)-farnesyl diphosphate synthase activity"/>
    <property type="evidence" value="ECO:0007669"/>
    <property type="project" value="TreeGrafter"/>
</dbReference>
<dbReference type="GO" id="GO:0042811">
    <property type="term" value="P:pheromone biosynthetic process"/>
    <property type="evidence" value="ECO:0007669"/>
    <property type="project" value="UniProtKB-ARBA"/>
</dbReference>
<reference evidence="7 8" key="1">
    <citation type="submission" date="2010-05" db="EMBL/GenBank/DDBJ databases">
        <title>The Genome Sequence of Thecamonas trahens ATCC 50062.</title>
        <authorList>
            <consortium name="The Broad Institute Genome Sequencing Platform"/>
            <person name="Russ C."/>
            <person name="Cuomo C."/>
            <person name="Shea T."/>
            <person name="Young S.K."/>
            <person name="Zeng Q."/>
            <person name="Koehrsen M."/>
            <person name="Haas B."/>
            <person name="Borodovsky M."/>
            <person name="Guigo R."/>
            <person name="Alvarado L."/>
            <person name="Berlin A."/>
            <person name="Bochicchio J."/>
            <person name="Borenstein D."/>
            <person name="Chapman S."/>
            <person name="Chen Z."/>
            <person name="Freedman E."/>
            <person name="Gellesch M."/>
            <person name="Goldberg J."/>
            <person name="Griggs A."/>
            <person name="Gujja S."/>
            <person name="Heilman E."/>
            <person name="Heiman D."/>
            <person name="Hepburn T."/>
            <person name="Howarth C."/>
            <person name="Jen D."/>
            <person name="Larson L."/>
            <person name="Mehta T."/>
            <person name="Park D."/>
            <person name="Pearson M."/>
            <person name="Roberts A."/>
            <person name="Saif S."/>
            <person name="Shenoy N."/>
            <person name="Sisk P."/>
            <person name="Stolte C."/>
            <person name="Sykes S."/>
            <person name="Thomson T."/>
            <person name="Walk T."/>
            <person name="White J."/>
            <person name="Yandava C."/>
            <person name="Burger G."/>
            <person name="Gray M.W."/>
            <person name="Holland P.W.H."/>
            <person name="King N."/>
            <person name="Lang F.B.F."/>
            <person name="Roger A.J."/>
            <person name="Ruiz-Trillo I."/>
            <person name="Lander E."/>
            <person name="Nusbaum C."/>
        </authorList>
    </citation>
    <scope>NUCLEOTIDE SEQUENCE [LARGE SCALE GENOMIC DNA]</scope>
    <source>
        <strain evidence="7 8">ATCC 50062</strain>
    </source>
</reference>
<dbReference type="GO" id="GO:0046872">
    <property type="term" value="F:metal ion binding"/>
    <property type="evidence" value="ECO:0007669"/>
    <property type="project" value="UniProtKB-KW"/>
</dbReference>
<dbReference type="SFLD" id="SFLDS00005">
    <property type="entry name" value="Isoprenoid_Synthase_Type_I"/>
    <property type="match status" value="1"/>
</dbReference>
<dbReference type="GeneID" id="25562733"/>
<keyword evidence="8" id="KW-1185">Reference proteome</keyword>
<keyword evidence="2 6" id="KW-0808">Transferase</keyword>
<dbReference type="OMA" id="MGWFVEL"/>
<dbReference type="PANTHER" id="PTHR11525">
    <property type="entry name" value="FARNESYL-PYROPHOSPHATE SYNTHETASE"/>
    <property type="match status" value="1"/>
</dbReference>
<name>A0A0L0D3B5_THETB</name>
<dbReference type="EMBL" id="GL349443">
    <property type="protein sequence ID" value="KNC46661.1"/>
    <property type="molecule type" value="Genomic_DNA"/>
</dbReference>
<proteinExistence type="inferred from homology"/>
<dbReference type="PROSITE" id="PS00444">
    <property type="entry name" value="POLYPRENYL_SYNTHASE_2"/>
    <property type="match status" value="1"/>
</dbReference>
<dbReference type="GO" id="GO:0004161">
    <property type="term" value="F:dimethylallyltranstransferase activity"/>
    <property type="evidence" value="ECO:0007669"/>
    <property type="project" value="TreeGrafter"/>
</dbReference>
<evidence type="ECO:0000256" key="5">
    <source>
        <dbReference type="ARBA" id="ARBA00033740"/>
    </source>
</evidence>
<dbReference type="SUPFAM" id="SSF48576">
    <property type="entry name" value="Terpenoid synthases"/>
    <property type="match status" value="1"/>
</dbReference>
<dbReference type="SFLD" id="SFLDG01017">
    <property type="entry name" value="Polyprenyl_Transferase_Like"/>
    <property type="match status" value="1"/>
</dbReference>
<dbReference type="FunFam" id="1.10.600.10:FF:000021">
    <property type="entry name" value="Farnesyl pyrophosphate synthase"/>
    <property type="match status" value="1"/>
</dbReference>
<dbReference type="OrthoDB" id="10257492at2759"/>
<dbReference type="eggNOG" id="KOG0711">
    <property type="taxonomic scope" value="Eukaryota"/>
</dbReference>
<dbReference type="Proteomes" id="UP000054408">
    <property type="component" value="Unassembled WGS sequence"/>
</dbReference>
<gene>
    <name evidence="7" type="ORF">AMSG_03098</name>
</gene>
<dbReference type="PANTHER" id="PTHR11525:SF0">
    <property type="entry name" value="FARNESYL PYROPHOSPHATE SYNTHASE"/>
    <property type="match status" value="1"/>
</dbReference>
<accession>A0A0L0D3B5</accession>
<evidence type="ECO:0000256" key="3">
    <source>
        <dbReference type="ARBA" id="ARBA00022723"/>
    </source>
</evidence>
<keyword evidence="3" id="KW-0479">Metal-binding</keyword>
<dbReference type="RefSeq" id="XP_013760434.1">
    <property type="nucleotide sequence ID" value="XM_013904980.1"/>
</dbReference>
<dbReference type="Gene3D" id="1.10.600.10">
    <property type="entry name" value="Farnesyl Diphosphate Synthase"/>
    <property type="match status" value="1"/>
</dbReference>
<dbReference type="CDD" id="cd00685">
    <property type="entry name" value="Trans_IPPS_HT"/>
    <property type="match status" value="1"/>
</dbReference>
<dbReference type="GO" id="GO:0045337">
    <property type="term" value="P:farnesyl diphosphate biosynthetic process"/>
    <property type="evidence" value="ECO:0007669"/>
    <property type="project" value="TreeGrafter"/>
</dbReference>
<dbReference type="InterPro" id="IPR000092">
    <property type="entry name" value="Polyprenyl_synt"/>
</dbReference>
<comment type="cofactor">
    <cofactor evidence="1">
        <name>Mg(2+)</name>
        <dbReference type="ChEBI" id="CHEBI:18420"/>
    </cofactor>
</comment>
<evidence type="ECO:0000313" key="7">
    <source>
        <dbReference type="EMBL" id="KNC46661.1"/>
    </source>
</evidence>
<evidence type="ECO:0000256" key="1">
    <source>
        <dbReference type="ARBA" id="ARBA00001946"/>
    </source>
</evidence>
<dbReference type="Pfam" id="PF00348">
    <property type="entry name" value="polyprenyl_synt"/>
    <property type="match status" value="1"/>
</dbReference>
<evidence type="ECO:0000313" key="8">
    <source>
        <dbReference type="Proteomes" id="UP000054408"/>
    </source>
</evidence>
<evidence type="ECO:0000256" key="4">
    <source>
        <dbReference type="ARBA" id="ARBA00022842"/>
    </source>
</evidence>
<dbReference type="InterPro" id="IPR033749">
    <property type="entry name" value="Polyprenyl_synt_CS"/>
</dbReference>
<sequence>MGAAMAGVARGLASGAKPSAGRAQFKGVFQQLRTELVDELGASYEVPTELQEYLDYMAQYNVPGGKLNRGMAVVDTVAGVKGAPLERAEYFKAAALGWCVEFMQAFLLVADDIMDNSLTRRGVPCWYQSPHIGMDAVNDALILESFIYIILKKHFRNSPHYVSLMETFHDVTYRTELGQLLDLKTAPADDVDLSRFTMAKYNQIVKYKTGYYSFFLPVSLGMTLANVNEPQAFADAERILLDMGRYFQIQDDVLDCFGDPAVSGKIGTDIQDNKCTWLVVTALERASPDQRRALENNYGRSDAFFVEAVKSIYRDLELEAEFRAYEAAAVAELEADISGFDHFDARVFSDLLAKIANRTK</sequence>
<dbReference type="InterPro" id="IPR039702">
    <property type="entry name" value="FPS1-like"/>
</dbReference>
<dbReference type="InterPro" id="IPR008949">
    <property type="entry name" value="Isoprenoid_synthase_dom_sf"/>
</dbReference>
<comment type="similarity">
    <text evidence="6">Belongs to the FPP/GGPP synthase family.</text>
</comment>
<evidence type="ECO:0000256" key="2">
    <source>
        <dbReference type="ARBA" id="ARBA00022679"/>
    </source>
</evidence>
<dbReference type="PROSITE" id="PS00723">
    <property type="entry name" value="POLYPRENYL_SYNTHASE_1"/>
    <property type="match status" value="1"/>
</dbReference>
<keyword evidence="4" id="KW-0460">Magnesium</keyword>